<dbReference type="InterPro" id="IPR015422">
    <property type="entry name" value="PyrdxlP-dep_Trfase_small"/>
</dbReference>
<reference evidence="8" key="1">
    <citation type="journal article" date="2019" name="Int. J. Syst. Evol. Microbiol.">
        <title>The Global Catalogue of Microorganisms (GCM) 10K type strain sequencing project: providing services to taxonomists for standard genome sequencing and annotation.</title>
        <authorList>
            <consortium name="The Broad Institute Genomics Platform"/>
            <consortium name="The Broad Institute Genome Sequencing Center for Infectious Disease"/>
            <person name="Wu L."/>
            <person name="Ma J."/>
        </authorList>
    </citation>
    <scope>NUCLEOTIDE SEQUENCE [LARGE SCALE GENOMIC DNA]</scope>
    <source>
        <strain evidence="8">JCM 17591</strain>
    </source>
</reference>
<evidence type="ECO:0000256" key="5">
    <source>
        <dbReference type="ARBA" id="ARBA00037974"/>
    </source>
</evidence>
<evidence type="ECO:0000256" key="3">
    <source>
        <dbReference type="ARBA" id="ARBA00022898"/>
    </source>
</evidence>
<comment type="similarity">
    <text evidence="5">Belongs to the class-II pyridoxal-phosphate-dependent aminotransferase family. MalY/PatB cystathionine beta-lyase subfamily.</text>
</comment>
<keyword evidence="7" id="KW-0808">Transferase</keyword>
<comment type="caution">
    <text evidence="7">The sequence shown here is derived from an EMBL/GenBank/DDBJ whole genome shotgun (WGS) entry which is preliminary data.</text>
</comment>
<dbReference type="PANTHER" id="PTHR43525">
    <property type="entry name" value="PROTEIN MALY"/>
    <property type="match status" value="1"/>
</dbReference>
<proteinExistence type="inferred from homology"/>
<dbReference type="Gene3D" id="3.90.1150.10">
    <property type="entry name" value="Aspartate Aminotransferase, domain 1"/>
    <property type="match status" value="1"/>
</dbReference>
<dbReference type="SUPFAM" id="SSF53383">
    <property type="entry name" value="PLP-dependent transferases"/>
    <property type="match status" value="1"/>
</dbReference>
<dbReference type="GO" id="GO:0008483">
    <property type="term" value="F:transaminase activity"/>
    <property type="evidence" value="ECO:0007669"/>
    <property type="project" value="UniProtKB-KW"/>
</dbReference>
<keyword evidence="7" id="KW-0032">Aminotransferase</keyword>
<evidence type="ECO:0000256" key="2">
    <source>
        <dbReference type="ARBA" id="ARBA00012224"/>
    </source>
</evidence>
<dbReference type="Gene3D" id="3.40.640.10">
    <property type="entry name" value="Type I PLP-dependent aspartate aminotransferase-like (Major domain)"/>
    <property type="match status" value="1"/>
</dbReference>
<evidence type="ECO:0000313" key="7">
    <source>
        <dbReference type="EMBL" id="GAA4177413.1"/>
    </source>
</evidence>
<dbReference type="InterPro" id="IPR051798">
    <property type="entry name" value="Class-II_PLP-Dep_Aminotrans"/>
</dbReference>
<organism evidence="7 8">
    <name type="scientific">Gryllotalpicola koreensis</name>
    <dbReference type="NCBI Taxonomy" id="993086"/>
    <lineage>
        <taxon>Bacteria</taxon>
        <taxon>Bacillati</taxon>
        <taxon>Actinomycetota</taxon>
        <taxon>Actinomycetes</taxon>
        <taxon>Micrococcales</taxon>
        <taxon>Microbacteriaceae</taxon>
        <taxon>Gryllotalpicola</taxon>
    </lineage>
</organism>
<accession>A0ABP8A471</accession>
<gene>
    <name evidence="7" type="ORF">GCM10022287_26220</name>
</gene>
<name>A0ABP8A471_9MICO</name>
<evidence type="ECO:0000256" key="1">
    <source>
        <dbReference type="ARBA" id="ARBA00001933"/>
    </source>
</evidence>
<keyword evidence="4" id="KW-0456">Lyase</keyword>
<evidence type="ECO:0000256" key="4">
    <source>
        <dbReference type="ARBA" id="ARBA00023239"/>
    </source>
</evidence>
<keyword evidence="3" id="KW-0663">Pyridoxal phosphate</keyword>
<evidence type="ECO:0000313" key="8">
    <source>
        <dbReference type="Proteomes" id="UP001501079"/>
    </source>
</evidence>
<sequence length="387" mass="41611">MEPTQAESLDVLRQRTSSKWRAFGPEMLPMFVAEMDYPLAPVIKAALHDAVELGDTGYVDPRSGGRAAARALADFAGDRWDWHPSPELMQSTTDVSVVVVESLRRLIEPGDGVIITPPVYPPFFEFVPEAGGTVVEVPLVDDGETWALDLAGIDAALAAGARGILLCNPHNPLGLVHSREQLEALSAIVERHGGFVVSDEIHGPLVHTDAAFTPYLDVSEAAREHGIAAHSASKAFNLAGLKCGLFVAAGDRMRALIRSLPEEVVYRTGIFGVIATRVGFAEGRDWLDGTVAAIEANRRLLTAQLAEKLPLARYREPHASYLAWLDLGAYGWGEDPARVLRRASGVVLSNGPRFGTQGRGFARMNIACAPELVVEAVDRIAAAAADR</sequence>
<dbReference type="Pfam" id="PF00155">
    <property type="entry name" value="Aminotran_1_2"/>
    <property type="match status" value="1"/>
</dbReference>
<dbReference type="CDD" id="cd00609">
    <property type="entry name" value="AAT_like"/>
    <property type="match status" value="1"/>
</dbReference>
<dbReference type="InterPro" id="IPR015424">
    <property type="entry name" value="PyrdxlP-dep_Trfase"/>
</dbReference>
<protein>
    <recommendedName>
        <fullName evidence="2">cysteine-S-conjugate beta-lyase</fullName>
        <ecNumber evidence="2">4.4.1.13</ecNumber>
    </recommendedName>
</protein>
<dbReference type="EMBL" id="BAABBW010000004">
    <property type="protein sequence ID" value="GAA4177413.1"/>
    <property type="molecule type" value="Genomic_DNA"/>
</dbReference>
<evidence type="ECO:0000259" key="6">
    <source>
        <dbReference type="Pfam" id="PF00155"/>
    </source>
</evidence>
<feature type="domain" description="Aminotransferase class I/classII large" evidence="6">
    <location>
        <begin position="34"/>
        <end position="380"/>
    </location>
</feature>
<comment type="cofactor">
    <cofactor evidence="1">
        <name>pyridoxal 5'-phosphate</name>
        <dbReference type="ChEBI" id="CHEBI:597326"/>
    </cofactor>
</comment>
<dbReference type="Proteomes" id="UP001501079">
    <property type="component" value="Unassembled WGS sequence"/>
</dbReference>
<dbReference type="PANTHER" id="PTHR43525:SF2">
    <property type="entry name" value="CYSTATHIONINE BETA-LYASE-RELATED"/>
    <property type="match status" value="1"/>
</dbReference>
<dbReference type="RefSeq" id="WP_344755124.1">
    <property type="nucleotide sequence ID" value="NZ_BAABBW010000004.1"/>
</dbReference>
<dbReference type="EC" id="4.4.1.13" evidence="2"/>
<dbReference type="InterPro" id="IPR015421">
    <property type="entry name" value="PyrdxlP-dep_Trfase_major"/>
</dbReference>
<dbReference type="InterPro" id="IPR004839">
    <property type="entry name" value="Aminotransferase_I/II_large"/>
</dbReference>
<keyword evidence="8" id="KW-1185">Reference proteome</keyword>